<gene>
    <name evidence="1" type="ORF">FSP39_007518</name>
</gene>
<evidence type="ECO:0000313" key="2">
    <source>
        <dbReference type="Proteomes" id="UP001186944"/>
    </source>
</evidence>
<evidence type="ECO:0000313" key="1">
    <source>
        <dbReference type="EMBL" id="KAK3087558.1"/>
    </source>
</evidence>
<keyword evidence="2" id="KW-1185">Reference proteome</keyword>
<organism evidence="1 2">
    <name type="scientific">Pinctada imbricata</name>
    <name type="common">Atlantic pearl-oyster</name>
    <name type="synonym">Pinctada martensii</name>
    <dbReference type="NCBI Taxonomy" id="66713"/>
    <lineage>
        <taxon>Eukaryota</taxon>
        <taxon>Metazoa</taxon>
        <taxon>Spiralia</taxon>
        <taxon>Lophotrochozoa</taxon>
        <taxon>Mollusca</taxon>
        <taxon>Bivalvia</taxon>
        <taxon>Autobranchia</taxon>
        <taxon>Pteriomorphia</taxon>
        <taxon>Pterioida</taxon>
        <taxon>Pterioidea</taxon>
        <taxon>Pteriidae</taxon>
        <taxon>Pinctada</taxon>
    </lineage>
</organism>
<proteinExistence type="predicted"/>
<dbReference type="Proteomes" id="UP001186944">
    <property type="component" value="Unassembled WGS sequence"/>
</dbReference>
<reference evidence="1" key="1">
    <citation type="submission" date="2019-08" db="EMBL/GenBank/DDBJ databases">
        <title>The improved chromosome-level genome for the pearl oyster Pinctada fucata martensii using PacBio sequencing and Hi-C.</title>
        <authorList>
            <person name="Zheng Z."/>
        </authorList>
    </citation>
    <scope>NUCLEOTIDE SEQUENCE</scope>
    <source>
        <strain evidence="1">ZZ-2019</strain>
        <tissue evidence="1">Adductor muscle</tissue>
    </source>
</reference>
<dbReference type="AlphaFoldDB" id="A0AA88Y1P5"/>
<dbReference type="EMBL" id="VSWD01000011">
    <property type="protein sequence ID" value="KAK3087558.1"/>
    <property type="molecule type" value="Genomic_DNA"/>
</dbReference>
<name>A0AA88Y1P5_PINIB</name>
<protein>
    <submittedName>
        <fullName evidence="1">Uncharacterized protein</fullName>
    </submittedName>
</protein>
<comment type="caution">
    <text evidence="1">The sequence shown here is derived from an EMBL/GenBank/DDBJ whole genome shotgun (WGS) entry which is preliminary data.</text>
</comment>
<accession>A0AA88Y1P5</accession>
<sequence length="398" mass="44835">MSTTKKSNEIQTLSQELRRQLAIALDGFCFEAALHSVKLRPIKVKNSNAADSRGGIDFSKAYCDVSVGSKRVFLLGDIFQRGLDIIVDYLEENKVPENKQEQYVLGKLVSFINTCSYDPISTEDLESISETDLTTLYINHLFGKLSTSSRYVISKNSDEKQKDECPCGRPNCKLTGTYGETCLGNVEVWHGHLGIIINNEVIIETVEEESESSDSLSPVDTKIKSSTLSRNSRLIAETVVFSFLQKQTNPERDHFLTPCVGISNCEMIVLFYDSEHDVLLESSRIPILDQSEHGQSNRLNFAAIVVSWFVVNYKYLCSGLTDDMISTYKADFLLQARDKIHVYETKLTLGNVDMSSNKPNKTHSSEEVATSLYLYKRHNKLSKIIFNKCNYDSSDDSN</sequence>